<dbReference type="AlphaFoldDB" id="A0A6G8F3G3"/>
<reference evidence="1" key="1">
    <citation type="journal article" date="2020" name="J. ISSAAS">
        <title>Lactobacilli and other gastrointestinal microbiota of Peromyscus leucopus, reservoir host for agents of Lyme disease and other zoonoses in North America.</title>
        <authorList>
            <person name="Milovic A."/>
            <person name="Bassam K."/>
            <person name="Shao H."/>
            <person name="Chatzistamou I."/>
            <person name="Tufts D.M."/>
            <person name="Diuk-Wasser M."/>
            <person name="Barbour A.G."/>
        </authorList>
    </citation>
    <scope>NUCLEOTIDE SEQUENCE</scope>
    <source>
        <strain evidence="1">LL71</strain>
    </source>
</reference>
<dbReference type="EMBL" id="MT002444">
    <property type="protein sequence ID" value="QIM10807.1"/>
    <property type="molecule type" value="Genomic_DNA"/>
</dbReference>
<gene>
    <name evidence="1" type="ORF">Muribac1_0160</name>
</gene>
<dbReference type="SUPFAM" id="SSF51126">
    <property type="entry name" value="Pectin lyase-like"/>
    <property type="match status" value="1"/>
</dbReference>
<dbReference type="InterPro" id="IPR012334">
    <property type="entry name" value="Pectin_lyas_fold"/>
</dbReference>
<dbReference type="InterPro" id="IPR011050">
    <property type="entry name" value="Pectin_lyase_fold/virulence"/>
</dbReference>
<protein>
    <recommendedName>
        <fullName evidence="2">Hydrogenase</fullName>
    </recommendedName>
</protein>
<evidence type="ECO:0000313" key="1">
    <source>
        <dbReference type="EMBL" id="QIM10807.1"/>
    </source>
</evidence>
<accession>A0A6G8F3G3</accession>
<dbReference type="Pfam" id="PF12541">
    <property type="entry name" value="DUF3737"/>
    <property type="match status" value="1"/>
</dbReference>
<proteinExistence type="predicted"/>
<dbReference type="Gene3D" id="2.160.20.10">
    <property type="entry name" value="Single-stranded right-handed beta-helix, Pectin lyase-like"/>
    <property type="match status" value="1"/>
</dbReference>
<name>A0A6G8F3G3_9BACT</name>
<sequence>MRTISNTEFGGERPLFATHGLTLENVTIHAGESALKCCSEITAVKCRFEGKYPFWHTDGFRIEGCVFTPGARAALWYSKNLVMTDTIVEAPKMFREMTNLSLRNVAIPDAQETLWHCHGITLNDVEVKNADYLFMHSSGIRIDGYRQQGNYSFQYCSDVEIRNAHIDSKDAFWNTENITVYDSELTGEYLGWHSKNLRLVRCKISGTQPLCYCENLVMEDCTFGDDADLAFEDSEVKATVRSNIVSVKNPRTGFINALAIGEVILDANILAPADCKIVTEV</sequence>
<evidence type="ECO:0008006" key="2">
    <source>
        <dbReference type="Google" id="ProtNLM"/>
    </source>
</evidence>
<organism evidence="1">
    <name type="scientific">uncultured Muribaculaceae bacterium</name>
    <dbReference type="NCBI Taxonomy" id="2301481"/>
    <lineage>
        <taxon>Bacteria</taxon>
        <taxon>Pseudomonadati</taxon>
        <taxon>Bacteroidota</taxon>
        <taxon>Bacteroidia</taxon>
        <taxon>Bacteroidales</taxon>
        <taxon>Muribaculaceae</taxon>
        <taxon>environmental samples</taxon>
    </lineage>
</organism>
<dbReference type="InterPro" id="IPR022208">
    <property type="entry name" value="DUF3737"/>
</dbReference>